<dbReference type="OrthoDB" id="9814202at2"/>
<dbReference type="InterPro" id="IPR013656">
    <property type="entry name" value="PAS_4"/>
</dbReference>
<evidence type="ECO:0000259" key="4">
    <source>
        <dbReference type="PROSITE" id="PS50801"/>
    </source>
</evidence>
<dbReference type="PANTHER" id="PTHR33745">
    <property type="entry name" value="RSBT ANTAGONIST PROTEIN RSBS-RELATED"/>
    <property type="match status" value="1"/>
</dbReference>
<sequence>MTDNAQKPNNPLQDSSLLRSVLDHLQMRVFWKDRQSRYLGCNMALARDAGKASPEELLGKNDYEMPWTKEEADQYVGIDRRVMESGVPEFHILESQLRADGSTSWVDTNKIPLRNAAGEVIGIIGTYEDITARKEEEEELRRNRERLEDLVTARTAELESASAQLREEIKQREQSQIERDRLQQEIIDAQKRAIAELSTPIIPVMEGILVMPLVGNIDSLRAKEIMRTVLAGISEHRAKVVIIDITGVPLVDSGVAGHLNKTIQAARLKGARTIVSGISDAVAETIVDLGIDWSGIVTLSDLHTSLLAALDIVGIKLARESA</sequence>
<dbReference type="SUPFAM" id="SSF52091">
    <property type="entry name" value="SpoIIaa-like"/>
    <property type="match status" value="1"/>
</dbReference>
<dbReference type="STRING" id="1391654.AKJ09_05970"/>
<keyword evidence="2" id="KW-0175">Coiled coil</keyword>
<dbReference type="PROSITE" id="PS50801">
    <property type="entry name" value="STAS"/>
    <property type="match status" value="1"/>
</dbReference>
<dbReference type="InterPro" id="IPR035965">
    <property type="entry name" value="PAS-like_dom_sf"/>
</dbReference>
<dbReference type="PANTHER" id="PTHR33745:SF3">
    <property type="entry name" value="RSBT CO-ANTAGONIST PROTEIN RSBRC"/>
    <property type="match status" value="1"/>
</dbReference>
<keyword evidence="6" id="KW-1185">Reference proteome</keyword>
<dbReference type="PROSITE" id="PS50113">
    <property type="entry name" value="PAC"/>
    <property type="match status" value="1"/>
</dbReference>
<dbReference type="Proteomes" id="UP000064967">
    <property type="component" value="Chromosome"/>
</dbReference>
<feature type="domain" description="PAC" evidence="3">
    <location>
        <begin position="86"/>
        <end position="142"/>
    </location>
</feature>
<dbReference type="InterPro" id="IPR000014">
    <property type="entry name" value="PAS"/>
</dbReference>
<organism evidence="5 6">
    <name type="scientific">Labilithrix luteola</name>
    <dbReference type="NCBI Taxonomy" id="1391654"/>
    <lineage>
        <taxon>Bacteria</taxon>
        <taxon>Pseudomonadati</taxon>
        <taxon>Myxococcota</taxon>
        <taxon>Polyangia</taxon>
        <taxon>Polyangiales</taxon>
        <taxon>Labilitrichaceae</taxon>
        <taxon>Labilithrix</taxon>
    </lineage>
</organism>
<dbReference type="AlphaFoldDB" id="A0A0K1Q107"/>
<accession>A0A0K1Q107</accession>
<dbReference type="Gene3D" id="3.30.750.24">
    <property type="entry name" value="STAS domain"/>
    <property type="match status" value="1"/>
</dbReference>
<feature type="domain" description="STAS" evidence="4">
    <location>
        <begin position="198"/>
        <end position="313"/>
    </location>
</feature>
<dbReference type="NCBIfam" id="TIGR00229">
    <property type="entry name" value="sensory_box"/>
    <property type="match status" value="1"/>
</dbReference>
<dbReference type="Pfam" id="PF01740">
    <property type="entry name" value="STAS"/>
    <property type="match status" value="1"/>
</dbReference>
<evidence type="ECO:0000313" key="6">
    <source>
        <dbReference type="Proteomes" id="UP000064967"/>
    </source>
</evidence>
<reference evidence="5 6" key="1">
    <citation type="submission" date="2015-08" db="EMBL/GenBank/DDBJ databases">
        <authorList>
            <person name="Babu N.S."/>
            <person name="Beckwith C.J."/>
            <person name="Beseler K.G."/>
            <person name="Brison A."/>
            <person name="Carone J.V."/>
            <person name="Caskin T.P."/>
            <person name="Diamond M."/>
            <person name="Durham M.E."/>
            <person name="Foxe J.M."/>
            <person name="Go M."/>
            <person name="Henderson B.A."/>
            <person name="Jones I.B."/>
            <person name="McGettigan J.A."/>
            <person name="Micheletti S.J."/>
            <person name="Nasrallah M.E."/>
            <person name="Ortiz D."/>
            <person name="Piller C.R."/>
            <person name="Privatt S.R."/>
            <person name="Schneider S.L."/>
            <person name="Sharp S."/>
            <person name="Smith T.C."/>
            <person name="Stanton J.D."/>
            <person name="Ullery H.E."/>
            <person name="Wilson R.J."/>
            <person name="Serrano M.G."/>
            <person name="Buck G."/>
            <person name="Lee V."/>
            <person name="Wang Y."/>
            <person name="Carvalho R."/>
            <person name="Voegtly L."/>
            <person name="Shi R."/>
            <person name="Duckworth R."/>
            <person name="Johnson A."/>
            <person name="Loviza R."/>
            <person name="Walstead R."/>
            <person name="Shah Z."/>
            <person name="Kiflezghi M."/>
            <person name="Wade K."/>
            <person name="Ball S.L."/>
            <person name="Bradley K.W."/>
            <person name="Asai D.J."/>
            <person name="Bowman C.A."/>
            <person name="Russell D.A."/>
            <person name="Pope W.H."/>
            <person name="Jacobs-Sera D."/>
            <person name="Hendrix R.W."/>
            <person name="Hatfull G.F."/>
        </authorList>
    </citation>
    <scope>NUCLEOTIDE SEQUENCE [LARGE SCALE GENOMIC DNA]</scope>
    <source>
        <strain evidence="5 6">DSM 27648</strain>
    </source>
</reference>
<proteinExistence type="predicted"/>
<evidence type="ECO:0000256" key="1">
    <source>
        <dbReference type="ARBA" id="ARBA00022553"/>
    </source>
</evidence>
<gene>
    <name evidence="5" type="ORF">AKJ09_05970</name>
</gene>
<dbReference type="SUPFAM" id="SSF55785">
    <property type="entry name" value="PYP-like sensor domain (PAS domain)"/>
    <property type="match status" value="1"/>
</dbReference>
<keyword evidence="1" id="KW-0597">Phosphoprotein</keyword>
<evidence type="ECO:0000313" key="5">
    <source>
        <dbReference type="EMBL" id="AKU99306.1"/>
    </source>
</evidence>
<dbReference type="Pfam" id="PF08448">
    <property type="entry name" value="PAS_4"/>
    <property type="match status" value="1"/>
</dbReference>
<dbReference type="CDD" id="cd07041">
    <property type="entry name" value="STAS_RsbR_RsbS_like"/>
    <property type="match status" value="1"/>
</dbReference>
<protein>
    <submittedName>
        <fullName evidence="5">RsbR, positive regulator of sigma-B</fullName>
    </submittedName>
</protein>
<evidence type="ECO:0000259" key="3">
    <source>
        <dbReference type="PROSITE" id="PS50113"/>
    </source>
</evidence>
<dbReference type="EMBL" id="CP012333">
    <property type="protein sequence ID" value="AKU99306.1"/>
    <property type="molecule type" value="Genomic_DNA"/>
</dbReference>
<name>A0A0K1Q107_9BACT</name>
<dbReference type="Gene3D" id="3.30.450.20">
    <property type="entry name" value="PAS domain"/>
    <property type="match status" value="1"/>
</dbReference>
<evidence type="ECO:0000256" key="2">
    <source>
        <dbReference type="SAM" id="Coils"/>
    </source>
</evidence>
<dbReference type="InterPro" id="IPR036513">
    <property type="entry name" value="STAS_dom_sf"/>
</dbReference>
<dbReference type="InterPro" id="IPR000700">
    <property type="entry name" value="PAS-assoc_C"/>
</dbReference>
<feature type="coiled-coil region" evidence="2">
    <location>
        <begin position="130"/>
        <end position="192"/>
    </location>
</feature>
<dbReference type="KEGG" id="llu:AKJ09_05970"/>
<dbReference type="RefSeq" id="WP_146650714.1">
    <property type="nucleotide sequence ID" value="NZ_CP012333.1"/>
</dbReference>
<dbReference type="InterPro" id="IPR002645">
    <property type="entry name" value="STAS_dom"/>
</dbReference>
<dbReference type="InterPro" id="IPR051932">
    <property type="entry name" value="Bact_StressResp_Reg"/>
</dbReference>